<gene>
    <name evidence="1" type="ORF">DQX05_24360</name>
</gene>
<evidence type="ECO:0000313" key="1">
    <source>
        <dbReference type="EMBL" id="RJG20694.1"/>
    </source>
</evidence>
<dbReference type="AlphaFoldDB" id="A0A3A3GB63"/>
<reference evidence="1 2" key="1">
    <citation type="submission" date="2018-09" db="EMBL/GenBank/DDBJ databases">
        <title>Paenibacillus SK2017-BO5.</title>
        <authorList>
            <person name="Piskunova J.V."/>
            <person name="Dubiley S.A."/>
            <person name="Severinov K.V."/>
        </authorList>
    </citation>
    <scope>NUCLEOTIDE SEQUENCE [LARGE SCALE GENOMIC DNA]</scope>
    <source>
        <strain evidence="1 2">BO5</strain>
    </source>
</reference>
<evidence type="ECO:0000313" key="2">
    <source>
        <dbReference type="Proteomes" id="UP000266177"/>
    </source>
</evidence>
<comment type="caution">
    <text evidence="1">The sequence shown here is derived from an EMBL/GenBank/DDBJ whole genome shotgun (WGS) entry which is preliminary data.</text>
</comment>
<name>A0A3A3GB63_PANTH</name>
<accession>A0A3A3GB63</accession>
<sequence length="102" mass="11958">MKQVDRIIFVEYRILPEARDTYLTVIKRQLKHRSDVVLYEGTDQPNVFVEQWLGTTADDYASLKKLRREGMDGWDEVTACIAGGVDKFHIWEFQRSPIVPKE</sequence>
<organism evidence="1 2">
    <name type="scientific">Paenibacillus thiaminolyticus</name>
    <name type="common">Bacillus thiaminolyticus</name>
    <dbReference type="NCBI Taxonomy" id="49283"/>
    <lineage>
        <taxon>Bacteria</taxon>
        <taxon>Bacillati</taxon>
        <taxon>Bacillota</taxon>
        <taxon>Bacilli</taxon>
        <taxon>Bacillales</taxon>
        <taxon>Paenibacillaceae</taxon>
        <taxon>Paenibacillus</taxon>
    </lineage>
</organism>
<dbReference type="RefSeq" id="WP_119795950.1">
    <property type="nucleotide sequence ID" value="NZ_QYZD01000032.1"/>
</dbReference>
<proteinExistence type="predicted"/>
<dbReference type="OrthoDB" id="2967153at2"/>
<dbReference type="EMBL" id="QYZD01000032">
    <property type="protein sequence ID" value="RJG20694.1"/>
    <property type="molecule type" value="Genomic_DNA"/>
</dbReference>
<evidence type="ECO:0008006" key="3">
    <source>
        <dbReference type="Google" id="ProtNLM"/>
    </source>
</evidence>
<protein>
    <recommendedName>
        <fullName evidence="3">NIPSNAP domain-containing protein</fullName>
    </recommendedName>
</protein>
<dbReference type="Proteomes" id="UP000266177">
    <property type="component" value="Unassembled WGS sequence"/>
</dbReference>